<organism evidence="1 2">
    <name type="scientific">Ancylostoma ceylanicum</name>
    <dbReference type="NCBI Taxonomy" id="53326"/>
    <lineage>
        <taxon>Eukaryota</taxon>
        <taxon>Metazoa</taxon>
        <taxon>Ecdysozoa</taxon>
        <taxon>Nematoda</taxon>
        <taxon>Chromadorea</taxon>
        <taxon>Rhabditida</taxon>
        <taxon>Rhabditina</taxon>
        <taxon>Rhabditomorpha</taxon>
        <taxon>Strongyloidea</taxon>
        <taxon>Ancylostomatidae</taxon>
        <taxon>Ancylostomatinae</taxon>
        <taxon>Ancylostoma</taxon>
    </lineage>
</organism>
<keyword evidence="2" id="KW-1185">Reference proteome</keyword>
<accession>A0A0D6M887</accession>
<reference evidence="1 2" key="1">
    <citation type="submission" date="2013-05" db="EMBL/GenBank/DDBJ databases">
        <title>Draft genome of the parasitic nematode Anyclostoma ceylanicum.</title>
        <authorList>
            <person name="Mitreva M."/>
        </authorList>
    </citation>
    <scope>NUCLEOTIDE SEQUENCE [LARGE SCALE GENOMIC DNA]</scope>
</reference>
<evidence type="ECO:0000313" key="1">
    <source>
        <dbReference type="EMBL" id="EPB79713.1"/>
    </source>
</evidence>
<sequence length="70" mass="8042">MSTYDEEVVGNICVAASLMPYHQGTEICYNHYEDYTFDHRHYFAVQVPEFGKAGCDVSTIVENSEDWIKS</sequence>
<evidence type="ECO:0000313" key="2">
    <source>
        <dbReference type="Proteomes" id="UP000054495"/>
    </source>
</evidence>
<gene>
    <name evidence="1" type="ORF">ANCCEY_01257</name>
</gene>
<dbReference type="Proteomes" id="UP000054495">
    <property type="component" value="Unassembled WGS sequence"/>
</dbReference>
<dbReference type="EMBL" id="KE124790">
    <property type="protein sequence ID" value="EPB79713.1"/>
    <property type="molecule type" value="Genomic_DNA"/>
</dbReference>
<proteinExistence type="predicted"/>
<name>A0A0D6M887_9BILA</name>
<protein>
    <submittedName>
        <fullName evidence="1">Uncharacterized protein</fullName>
    </submittedName>
</protein>
<dbReference type="AlphaFoldDB" id="A0A0D6M887"/>